<proteinExistence type="predicted"/>
<keyword evidence="3" id="KW-1185">Reference proteome</keyword>
<name>A0A286EGJ9_9NEIS</name>
<dbReference type="InterPro" id="IPR003959">
    <property type="entry name" value="ATPase_AAA_core"/>
</dbReference>
<dbReference type="SUPFAM" id="SSF52540">
    <property type="entry name" value="P-loop containing nucleoside triphosphate hydrolases"/>
    <property type="match status" value="2"/>
</dbReference>
<dbReference type="GO" id="GO:0005524">
    <property type="term" value="F:ATP binding"/>
    <property type="evidence" value="ECO:0007669"/>
    <property type="project" value="InterPro"/>
</dbReference>
<dbReference type="PANTHER" id="PTHR23077">
    <property type="entry name" value="AAA-FAMILY ATPASE"/>
    <property type="match status" value="1"/>
</dbReference>
<gene>
    <name evidence="2" type="ORF">SAMN02746062_01936</name>
</gene>
<dbReference type="InterPro" id="IPR027417">
    <property type="entry name" value="P-loop_NTPase"/>
</dbReference>
<accession>A0A286EGJ9</accession>
<dbReference type="CDD" id="cd19481">
    <property type="entry name" value="RecA-like_protease"/>
    <property type="match status" value="1"/>
</dbReference>
<dbReference type="InterPro" id="IPR003593">
    <property type="entry name" value="AAA+_ATPase"/>
</dbReference>
<dbReference type="Proteomes" id="UP000219669">
    <property type="component" value="Unassembled WGS sequence"/>
</dbReference>
<dbReference type="GO" id="GO:0016887">
    <property type="term" value="F:ATP hydrolysis activity"/>
    <property type="evidence" value="ECO:0007669"/>
    <property type="project" value="InterPro"/>
</dbReference>
<dbReference type="Pfam" id="PF00004">
    <property type="entry name" value="AAA"/>
    <property type="match status" value="2"/>
</dbReference>
<dbReference type="AlphaFoldDB" id="A0A286EGJ9"/>
<organism evidence="2 3">
    <name type="scientific">Alysiella filiformis DSM 16848</name>
    <dbReference type="NCBI Taxonomy" id="1120981"/>
    <lineage>
        <taxon>Bacteria</taxon>
        <taxon>Pseudomonadati</taxon>
        <taxon>Pseudomonadota</taxon>
        <taxon>Betaproteobacteria</taxon>
        <taxon>Neisseriales</taxon>
        <taxon>Neisseriaceae</taxon>
        <taxon>Alysiella</taxon>
    </lineage>
</organism>
<evidence type="ECO:0000259" key="1">
    <source>
        <dbReference type="SMART" id="SM00382"/>
    </source>
</evidence>
<reference evidence="2 3" key="1">
    <citation type="submission" date="2017-09" db="EMBL/GenBank/DDBJ databases">
        <authorList>
            <person name="Ehlers B."/>
            <person name="Leendertz F.H."/>
        </authorList>
    </citation>
    <scope>NUCLEOTIDE SEQUENCE [LARGE SCALE GENOMIC DNA]</scope>
    <source>
        <strain evidence="2 3">DSM 16848</strain>
    </source>
</reference>
<dbReference type="SMART" id="SM00382">
    <property type="entry name" value="AAA"/>
    <property type="match status" value="2"/>
</dbReference>
<dbReference type="RefSeq" id="WP_097114928.1">
    <property type="nucleotide sequence ID" value="NZ_CP083931.1"/>
</dbReference>
<protein>
    <submittedName>
        <fullName evidence="2">AAA+-type ATPase, SpoVK/Ycf46/Vps4 family</fullName>
    </submittedName>
</protein>
<evidence type="ECO:0000313" key="2">
    <source>
        <dbReference type="EMBL" id="SOD70031.1"/>
    </source>
</evidence>
<feature type="domain" description="AAA+ ATPase" evidence="1">
    <location>
        <begin position="245"/>
        <end position="372"/>
    </location>
</feature>
<feature type="domain" description="AAA+ ATPase" evidence="1">
    <location>
        <begin position="478"/>
        <end position="607"/>
    </location>
</feature>
<dbReference type="OrthoDB" id="9802352at2"/>
<evidence type="ECO:0000313" key="3">
    <source>
        <dbReference type="Proteomes" id="UP000219669"/>
    </source>
</evidence>
<dbReference type="InterPro" id="IPR050168">
    <property type="entry name" value="AAA_ATPase_domain"/>
</dbReference>
<dbReference type="EMBL" id="OCNF01000021">
    <property type="protein sequence ID" value="SOD70031.1"/>
    <property type="molecule type" value="Genomic_DNA"/>
</dbReference>
<sequence>MPNLNEQLKPLFTTFLWDILYTLDGQKHFVGSEGFDSTLIAKYLGADLWFDAENPYSPTEAREHIKWYAEDWFAQNDFEIVWANCIPKILRDNVAQWANLFHLNQVEMRLLTFCVLLHSQNLLTRFAANLGELDDSGACHALSVLLRLPENEIVAAFHHRATLKTVGLLSLDSNNEYYLRGKIDMLSNKFAELMMKERLSPVDMLKAHIQAAPTTELSMNDFAHLGVLGEAALQHTKHAFATQQAGCNILLHGAAGVGKTEFTRVLSQAVGVELFEISWEDEDGDPADRDDRLNALRMAQSILSGQNVMLMFDEVEDVFDRSQRSFSLNKAWLNRHLENNPVPTVWICNQVHLIDPSVIRRFDMVIEMKAPPARIRAEMIRGFTQDFYSESQIQGLAEHDALVPAILKQAHKVTQNMHDWQPEQQGELFRTLLKNTLYAQGNFQPLQSQSKLPEIYNIEWVNSKQDLNAIAQGMAKAGRGSLCLYGAAGTGKSAYAAWLAQQADKRIIYKRASDLLDKYVGETEQRIAAAFEEAQAENAVLVFDEVDSFLQDRRGARQSWEVSHVNEMLTQMESYNGIFVASTNLMHNLDQAALRRFDFKIEFGYLRSEQAWALFRAHAEKMGLDLSGGIHHLQAELVRLKNVAAGDFAVLAKQARIKPFANAQDLLKALQAECAMKEGTKGAVGFV</sequence>
<dbReference type="Gene3D" id="3.40.50.300">
    <property type="entry name" value="P-loop containing nucleotide triphosphate hydrolases"/>
    <property type="match status" value="2"/>
</dbReference>